<organism evidence="2 3">
    <name type="scientific">Phascolomyces articulosus</name>
    <dbReference type="NCBI Taxonomy" id="60185"/>
    <lineage>
        <taxon>Eukaryota</taxon>
        <taxon>Fungi</taxon>
        <taxon>Fungi incertae sedis</taxon>
        <taxon>Mucoromycota</taxon>
        <taxon>Mucoromycotina</taxon>
        <taxon>Mucoromycetes</taxon>
        <taxon>Mucorales</taxon>
        <taxon>Lichtheimiaceae</taxon>
        <taxon>Phascolomyces</taxon>
    </lineage>
</organism>
<dbReference type="Proteomes" id="UP001209540">
    <property type="component" value="Unassembled WGS sequence"/>
</dbReference>
<protein>
    <submittedName>
        <fullName evidence="2">Uncharacterized protein</fullName>
    </submittedName>
</protein>
<keyword evidence="1" id="KW-0472">Membrane</keyword>
<reference evidence="2" key="2">
    <citation type="submission" date="2023-02" db="EMBL/GenBank/DDBJ databases">
        <authorList>
            <consortium name="DOE Joint Genome Institute"/>
            <person name="Mondo S.J."/>
            <person name="Chang Y."/>
            <person name="Wang Y."/>
            <person name="Ahrendt S."/>
            <person name="Andreopoulos W."/>
            <person name="Barry K."/>
            <person name="Beard J."/>
            <person name="Benny G.L."/>
            <person name="Blankenship S."/>
            <person name="Bonito G."/>
            <person name="Cuomo C."/>
            <person name="Desiro A."/>
            <person name="Gervers K.A."/>
            <person name="Hundley H."/>
            <person name="Kuo A."/>
            <person name="LaButti K."/>
            <person name="Lang B.F."/>
            <person name="Lipzen A."/>
            <person name="O'Donnell K."/>
            <person name="Pangilinan J."/>
            <person name="Reynolds N."/>
            <person name="Sandor L."/>
            <person name="Smith M.W."/>
            <person name="Tsang A."/>
            <person name="Grigoriev I.V."/>
            <person name="Stajich J.E."/>
            <person name="Spatafora J.W."/>
        </authorList>
    </citation>
    <scope>NUCLEOTIDE SEQUENCE</scope>
    <source>
        <strain evidence="2">RSA 2281</strain>
    </source>
</reference>
<keyword evidence="3" id="KW-1185">Reference proteome</keyword>
<evidence type="ECO:0000256" key="1">
    <source>
        <dbReference type="SAM" id="Phobius"/>
    </source>
</evidence>
<feature type="transmembrane region" description="Helical" evidence="1">
    <location>
        <begin position="38"/>
        <end position="61"/>
    </location>
</feature>
<keyword evidence="1" id="KW-1133">Transmembrane helix</keyword>
<name>A0AAD5KMT1_9FUNG</name>
<sequence>MINFFILIPLSIVTQVSRITLSCIHIIFSKTLYIPTYLYLYKIIAHPLYTLAYIFIFNQLLHTNNYILYK</sequence>
<proteinExistence type="predicted"/>
<reference evidence="2" key="1">
    <citation type="journal article" date="2022" name="IScience">
        <title>Evolution of zygomycete secretomes and the origins of terrestrial fungal ecologies.</title>
        <authorList>
            <person name="Chang Y."/>
            <person name="Wang Y."/>
            <person name="Mondo S."/>
            <person name="Ahrendt S."/>
            <person name="Andreopoulos W."/>
            <person name="Barry K."/>
            <person name="Beard J."/>
            <person name="Benny G.L."/>
            <person name="Blankenship S."/>
            <person name="Bonito G."/>
            <person name="Cuomo C."/>
            <person name="Desiro A."/>
            <person name="Gervers K.A."/>
            <person name="Hundley H."/>
            <person name="Kuo A."/>
            <person name="LaButti K."/>
            <person name="Lang B.F."/>
            <person name="Lipzen A."/>
            <person name="O'Donnell K."/>
            <person name="Pangilinan J."/>
            <person name="Reynolds N."/>
            <person name="Sandor L."/>
            <person name="Smith M.E."/>
            <person name="Tsang A."/>
            <person name="Grigoriev I.V."/>
            <person name="Stajich J.E."/>
            <person name="Spatafora J.W."/>
        </authorList>
    </citation>
    <scope>NUCLEOTIDE SEQUENCE</scope>
    <source>
        <strain evidence="2">RSA 2281</strain>
    </source>
</reference>
<dbReference type="AlphaFoldDB" id="A0AAD5KMT1"/>
<evidence type="ECO:0000313" key="3">
    <source>
        <dbReference type="Proteomes" id="UP001209540"/>
    </source>
</evidence>
<dbReference type="EMBL" id="JAIXMP010000002">
    <property type="protein sequence ID" value="KAI9276687.1"/>
    <property type="molecule type" value="Genomic_DNA"/>
</dbReference>
<evidence type="ECO:0000313" key="2">
    <source>
        <dbReference type="EMBL" id="KAI9276687.1"/>
    </source>
</evidence>
<accession>A0AAD5KMT1</accession>
<keyword evidence="1" id="KW-0812">Transmembrane</keyword>
<gene>
    <name evidence="2" type="ORF">BDA99DRAFT_115835</name>
</gene>
<comment type="caution">
    <text evidence="2">The sequence shown here is derived from an EMBL/GenBank/DDBJ whole genome shotgun (WGS) entry which is preliminary data.</text>
</comment>